<proteinExistence type="predicted"/>
<sequence length="189" mass="20458">MRNRVSFILSFLLTLYMADVAISHQEMGNSRLGLLGELGYVVTGIDSAVIQPEVRVGDIITFTNVTGQLTSIEGFQQAIRSLSPGSVVQASVLRFNAATGKFEEHVANLSTFPYPTSITGLSKTTVKVEPVSFSLSEKAKQTKCVLGPCTWCCARCTSNYGGQCTRSECETGVMSCFLQNGWCRGVFCV</sequence>
<name>A0A0B6WZK9_9BACT</name>
<reference evidence="1 2" key="2">
    <citation type="submission" date="2015-01" db="EMBL/GenBank/DDBJ databases">
        <title>Complete genome sequence of Pyrinomonas methylaliphatogenes type strain K22T.</title>
        <authorList>
            <person name="Lee K.C.Y."/>
            <person name="Power J.F."/>
            <person name="Dunfield P.F."/>
            <person name="Morgan X.C."/>
            <person name="Huttenhower C."/>
            <person name="Stott M.B."/>
        </authorList>
    </citation>
    <scope>NUCLEOTIDE SEQUENCE [LARGE SCALE GENOMIC DNA]</scope>
    <source>
        <strain evidence="1 2">K22</strain>
    </source>
</reference>
<dbReference type="AlphaFoldDB" id="A0A0B6WZK9"/>
<dbReference type="Proteomes" id="UP000031518">
    <property type="component" value="Unassembled WGS sequence"/>
</dbReference>
<reference evidence="1 2" key="1">
    <citation type="submission" date="2013-12" db="EMBL/GenBank/DDBJ databases">
        <authorList>
            <person name="Stott M."/>
        </authorList>
    </citation>
    <scope>NUCLEOTIDE SEQUENCE [LARGE SCALE GENOMIC DNA]</scope>
    <source>
        <strain evidence="1 2">K22</strain>
    </source>
</reference>
<accession>A0A0B6WZK9</accession>
<gene>
    <name evidence="1" type="ORF">PYK22_01751</name>
</gene>
<evidence type="ECO:0000313" key="2">
    <source>
        <dbReference type="Proteomes" id="UP000031518"/>
    </source>
</evidence>
<evidence type="ECO:0000313" key="1">
    <source>
        <dbReference type="EMBL" id="CDM65744.1"/>
    </source>
</evidence>
<dbReference type="EMBL" id="CBXV010000006">
    <property type="protein sequence ID" value="CDM65744.1"/>
    <property type="molecule type" value="Genomic_DNA"/>
</dbReference>
<organism evidence="1 2">
    <name type="scientific">Pyrinomonas methylaliphatogenes</name>
    <dbReference type="NCBI Taxonomy" id="454194"/>
    <lineage>
        <taxon>Bacteria</taxon>
        <taxon>Pseudomonadati</taxon>
        <taxon>Acidobacteriota</taxon>
        <taxon>Blastocatellia</taxon>
        <taxon>Blastocatellales</taxon>
        <taxon>Pyrinomonadaceae</taxon>
        <taxon>Pyrinomonas</taxon>
    </lineage>
</organism>
<protein>
    <submittedName>
        <fullName evidence="1">Uncharacterized protein</fullName>
    </submittedName>
</protein>
<keyword evidence="2" id="KW-1185">Reference proteome</keyword>